<dbReference type="Pfam" id="PF17801">
    <property type="entry name" value="Melibiase_C"/>
    <property type="match status" value="1"/>
</dbReference>
<dbReference type="InterPro" id="IPR013785">
    <property type="entry name" value="Aldolase_TIM"/>
</dbReference>
<dbReference type="InterPro" id="IPR000772">
    <property type="entry name" value="Ricin_B_lectin"/>
</dbReference>
<dbReference type="InterPro" id="IPR041233">
    <property type="entry name" value="Melibiase_C"/>
</dbReference>
<evidence type="ECO:0000256" key="9">
    <source>
        <dbReference type="SAM" id="SignalP"/>
    </source>
</evidence>
<feature type="domain" description="Ricin B lectin" evidence="10">
    <location>
        <begin position="405"/>
        <end position="536"/>
    </location>
</feature>
<dbReference type="EC" id="3.2.1.22" evidence="3 8"/>
<feature type="chain" id="PRO_5003378832" description="Alpha-galactosidase" evidence="9">
    <location>
        <begin position="38"/>
        <end position="536"/>
    </location>
</feature>
<dbReference type="SMART" id="SM00458">
    <property type="entry name" value="RICIN"/>
    <property type="match status" value="1"/>
</dbReference>
<dbReference type="PANTHER" id="PTHR11452:SF75">
    <property type="entry name" value="ALPHA-GALACTOSIDASE MEL1"/>
    <property type="match status" value="1"/>
</dbReference>
<dbReference type="Gene3D" id="3.20.20.70">
    <property type="entry name" value="Aldolase class I"/>
    <property type="match status" value="1"/>
</dbReference>
<proteinExistence type="inferred from homology"/>
<dbReference type="KEGG" id="scy:SCATT_56350"/>
<dbReference type="InterPro" id="IPR000111">
    <property type="entry name" value="Glyco_hydro_27/36_CS"/>
</dbReference>
<dbReference type="HOGENOM" id="CLU_013093_3_3_11"/>
<dbReference type="GO" id="GO:0016052">
    <property type="term" value="P:carbohydrate catabolic process"/>
    <property type="evidence" value="ECO:0007669"/>
    <property type="project" value="UniProtKB-ARBA"/>
</dbReference>
<dbReference type="PRINTS" id="PR00740">
    <property type="entry name" value="GLHYDRLASE27"/>
</dbReference>
<evidence type="ECO:0000313" key="12">
    <source>
        <dbReference type="Proteomes" id="UP000007842"/>
    </source>
</evidence>
<keyword evidence="12" id="KW-1185">Reference proteome</keyword>
<organism evidence="11 12">
    <name type="scientific">Streptantibioticus cattleyicolor (strain ATCC 35852 / DSM 46488 / JCM 4925 / NBRC 14057 / NRRL 8057)</name>
    <name type="common">Streptomyces cattleya</name>
    <dbReference type="NCBI Taxonomy" id="1003195"/>
    <lineage>
        <taxon>Bacteria</taxon>
        <taxon>Bacillati</taxon>
        <taxon>Actinomycetota</taxon>
        <taxon>Actinomycetes</taxon>
        <taxon>Kitasatosporales</taxon>
        <taxon>Streptomycetaceae</taxon>
        <taxon>Streptantibioticus</taxon>
    </lineage>
</organism>
<evidence type="ECO:0000256" key="6">
    <source>
        <dbReference type="ARBA" id="ARBA00023157"/>
    </source>
</evidence>
<dbReference type="InterPro" id="IPR017853">
    <property type="entry name" value="GH"/>
</dbReference>
<evidence type="ECO:0000256" key="7">
    <source>
        <dbReference type="ARBA" id="ARBA00023295"/>
    </source>
</evidence>
<evidence type="ECO:0000256" key="2">
    <source>
        <dbReference type="ARBA" id="ARBA00009743"/>
    </source>
</evidence>
<protein>
    <recommendedName>
        <fullName evidence="3 8">Alpha-galactosidase</fullName>
        <ecNumber evidence="3 8">3.2.1.22</ecNumber>
    </recommendedName>
    <alternativeName>
        <fullName evidence="8">Melibiase</fullName>
    </alternativeName>
</protein>
<dbReference type="CDD" id="cd23418">
    <property type="entry name" value="beta-trefoil_Ricin_XLN-like"/>
    <property type="match status" value="1"/>
</dbReference>
<dbReference type="AlphaFoldDB" id="F8JSU6"/>
<reference evidence="12" key="1">
    <citation type="submission" date="2011-12" db="EMBL/GenBank/DDBJ databases">
        <title>Complete genome sequence of Streptomyces cattleya strain DSM 46488.</title>
        <authorList>
            <person name="Ou H.-Y."/>
            <person name="Li P."/>
            <person name="Zhao C."/>
            <person name="O'Hagan D."/>
            <person name="Deng Z."/>
        </authorList>
    </citation>
    <scope>NUCLEOTIDE SEQUENCE [LARGE SCALE GENOMIC DNA]</scope>
    <source>
        <strain evidence="12">ATCC 35852 / DSM 46488 / JCM 4925 / NBRC 14057 / NRRL 8057</strain>
    </source>
</reference>
<dbReference type="SUPFAM" id="SSF51011">
    <property type="entry name" value="Glycosyl hydrolase domain"/>
    <property type="match status" value="1"/>
</dbReference>
<keyword evidence="4 9" id="KW-0732">Signal</keyword>
<comment type="catalytic activity">
    <reaction evidence="1 8">
        <text>Hydrolysis of terminal, non-reducing alpha-D-galactose residues in alpha-D-galactosides, including galactose oligosaccharides, galactomannans and galactolipids.</text>
        <dbReference type="EC" id="3.2.1.22"/>
    </reaction>
</comment>
<dbReference type="Pfam" id="PF00652">
    <property type="entry name" value="Ricin_B_lectin"/>
    <property type="match status" value="1"/>
</dbReference>
<dbReference type="PROSITE" id="PS00512">
    <property type="entry name" value="ALPHA_GALACTOSIDASE"/>
    <property type="match status" value="1"/>
</dbReference>
<dbReference type="PROSITE" id="PS50231">
    <property type="entry name" value="RICIN_B_LECTIN"/>
    <property type="match status" value="1"/>
</dbReference>
<dbReference type="EMBL" id="CP003219">
    <property type="protein sequence ID" value="AEW98006.1"/>
    <property type="molecule type" value="Genomic_DNA"/>
</dbReference>
<dbReference type="PATRIC" id="fig|1003195.11.peg.7051"/>
<evidence type="ECO:0000256" key="1">
    <source>
        <dbReference type="ARBA" id="ARBA00001255"/>
    </source>
</evidence>
<keyword evidence="6 8" id="KW-1015">Disulfide bond</keyword>
<evidence type="ECO:0000259" key="10">
    <source>
        <dbReference type="SMART" id="SM00458"/>
    </source>
</evidence>
<gene>
    <name evidence="11" type="ordered locus">SCATT_56350</name>
</gene>
<name>F8JSU6_STREN</name>
<evidence type="ECO:0000256" key="4">
    <source>
        <dbReference type="ARBA" id="ARBA00022729"/>
    </source>
</evidence>
<dbReference type="Pfam" id="PF16499">
    <property type="entry name" value="Melibiase_2"/>
    <property type="match status" value="1"/>
</dbReference>
<dbReference type="eggNOG" id="COG3345">
    <property type="taxonomic scope" value="Bacteria"/>
</dbReference>
<dbReference type="InterPro" id="IPR002241">
    <property type="entry name" value="Glyco_hydro_27"/>
</dbReference>
<accession>F8JSU6</accession>
<dbReference type="CDD" id="cd14792">
    <property type="entry name" value="GH27"/>
    <property type="match status" value="1"/>
</dbReference>
<accession>G8X411</accession>
<dbReference type="STRING" id="1003195.SCATT_56350"/>
<dbReference type="SUPFAM" id="SSF50370">
    <property type="entry name" value="Ricin B-like lectins"/>
    <property type="match status" value="1"/>
</dbReference>
<dbReference type="KEGG" id="sct:SCAT_5636"/>
<dbReference type="OrthoDB" id="9807519at2"/>
<keyword evidence="5 8" id="KW-0378">Hydrolase</keyword>
<dbReference type="GO" id="GO:0004557">
    <property type="term" value="F:alpha-galactosidase activity"/>
    <property type="evidence" value="ECO:0007669"/>
    <property type="project" value="UniProtKB-EC"/>
</dbReference>
<feature type="signal peptide" evidence="9">
    <location>
        <begin position="1"/>
        <end position="37"/>
    </location>
</feature>
<keyword evidence="7 8" id="KW-0326">Glycosidase</keyword>
<dbReference type="FunFam" id="3.20.20.70:FF:000202">
    <property type="entry name" value="Alpha-galactosidase"/>
    <property type="match status" value="1"/>
</dbReference>
<dbReference type="PANTHER" id="PTHR11452">
    <property type="entry name" value="ALPHA-GALACTOSIDASE/ALPHA-N-ACETYLGALACTOSAMINIDASE"/>
    <property type="match status" value="1"/>
</dbReference>
<dbReference type="InterPro" id="IPR035992">
    <property type="entry name" value="Ricin_B-like_lectins"/>
</dbReference>
<dbReference type="InterPro" id="IPR013780">
    <property type="entry name" value="Glyco_hydro_b"/>
</dbReference>
<evidence type="ECO:0000256" key="8">
    <source>
        <dbReference type="RuleBase" id="RU361168"/>
    </source>
</evidence>
<dbReference type="SUPFAM" id="SSF51445">
    <property type="entry name" value="(Trans)glycosidases"/>
    <property type="match status" value="1"/>
</dbReference>
<dbReference type="Proteomes" id="UP000007842">
    <property type="component" value="Chromosome"/>
</dbReference>
<dbReference type="Gene3D" id="2.80.10.50">
    <property type="match status" value="1"/>
</dbReference>
<comment type="similarity">
    <text evidence="2 8">Belongs to the glycosyl hydrolase 27 family.</text>
</comment>
<evidence type="ECO:0000256" key="3">
    <source>
        <dbReference type="ARBA" id="ARBA00012755"/>
    </source>
</evidence>
<dbReference type="Gene3D" id="2.60.40.1180">
    <property type="entry name" value="Golgi alpha-mannosidase II"/>
    <property type="match status" value="1"/>
</dbReference>
<evidence type="ECO:0000256" key="5">
    <source>
        <dbReference type="ARBA" id="ARBA00022801"/>
    </source>
</evidence>
<evidence type="ECO:0000313" key="11">
    <source>
        <dbReference type="EMBL" id="AEW98006.1"/>
    </source>
</evidence>
<sequence>MHVCARPRSLRTGVVLTLLAALLPALAVLGGAGSAHALDDGLARTPPMGWNDWNAFGCSVTERLVEQTADTMVASGMKDAGYTYVNIDDCWMTHSRDAAGHLVPDPAKFPDGIKGTADYVHRKGLKLGIYESAGTATCAGYPGSLGHERQDAADFAAWGVDYLKYDNCNNQGVPYQQRYDAMRDALKATGRPIVYSLCEWGEDSVWTWGAATGHLWRTTGDISASFGSMLSIYRSNVRLAGYAGPGGWNDPDMLEVGNGMSFTEDRTEFTLWAEMAAPLIAGTDLRTATPATLSLYTNRDVIAVDQDPLGRQGTEVSSSGGLHVLAKPLAGGDVAVVLFNENAAPATITTSASTAGLPAAPSYRLTNLWSHQVTSTGGTVSAQVPGHGTVMYRVSVGGGSSVGTTHPLAGASSARCLDVAGGATTPGTPVDIRDCDGGAWQAWTPTASGELRVYGGTQCLDAYDNRTSPGTPVKLWPCNGGANQRWNLDPDGTVTGVQSGLCLDVTGGNTPAGNVNGTRVELWDCNGGANQQWRLV</sequence>